<accession>A0A0E2M2C4</accession>
<dbReference type="PATRIC" id="fig|1227271.3.peg.1980"/>
<name>A0A0E2M2C4_PORGN</name>
<dbReference type="Proteomes" id="UP000016630">
    <property type="component" value="Unassembled WGS sequence"/>
</dbReference>
<evidence type="ECO:0000313" key="1">
    <source>
        <dbReference type="EMBL" id="ERJ63782.1"/>
    </source>
</evidence>
<gene>
    <name evidence="1" type="ORF">HMPREF1555_02255</name>
</gene>
<comment type="caution">
    <text evidence="1">The sequence shown here is derived from an EMBL/GenBank/DDBJ whole genome shotgun (WGS) entry which is preliminary data.</text>
</comment>
<proteinExistence type="predicted"/>
<reference evidence="1 2" key="1">
    <citation type="submission" date="2013-06" db="EMBL/GenBank/DDBJ databases">
        <authorList>
            <person name="Weinstock G."/>
            <person name="Sodergren E."/>
            <person name="Lobos E.A."/>
            <person name="Fulton L."/>
            <person name="Fulton R."/>
            <person name="Courtney L."/>
            <person name="Fronick C."/>
            <person name="O'Laughlin M."/>
            <person name="Godfrey J."/>
            <person name="Wilson R.M."/>
            <person name="Miner T."/>
            <person name="Farmer C."/>
            <person name="Delehaunty K."/>
            <person name="Cordes M."/>
            <person name="Minx P."/>
            <person name="Tomlinson C."/>
            <person name="Chen J."/>
            <person name="Wollam A."/>
            <person name="Pepin K.H."/>
            <person name="Bhonagiri V."/>
            <person name="Zhang X."/>
            <person name="Warren W."/>
            <person name="Mitreva M."/>
            <person name="Mardis E.R."/>
            <person name="Wilson R.K."/>
        </authorList>
    </citation>
    <scope>NUCLEOTIDE SEQUENCE [LARGE SCALE GENOMIC DNA]</scope>
    <source>
        <strain evidence="1 2">F0570</strain>
    </source>
</reference>
<organism evidence="1 2">
    <name type="scientific">Porphyromonas gingivalis F0570</name>
    <dbReference type="NCBI Taxonomy" id="1227271"/>
    <lineage>
        <taxon>Bacteria</taxon>
        <taxon>Pseudomonadati</taxon>
        <taxon>Bacteroidota</taxon>
        <taxon>Bacteroidia</taxon>
        <taxon>Bacteroidales</taxon>
        <taxon>Porphyromonadaceae</taxon>
        <taxon>Porphyromonas</taxon>
    </lineage>
</organism>
<protein>
    <submittedName>
        <fullName evidence="1">Uncharacterized protein</fullName>
    </submittedName>
</protein>
<dbReference type="HOGENOM" id="CLU_209167_0_0_10"/>
<dbReference type="EMBL" id="AWUW01000151">
    <property type="protein sequence ID" value="ERJ63782.1"/>
    <property type="molecule type" value="Genomic_DNA"/>
</dbReference>
<dbReference type="AlphaFoldDB" id="A0A0E2M2C4"/>
<evidence type="ECO:0000313" key="2">
    <source>
        <dbReference type="Proteomes" id="UP000016630"/>
    </source>
</evidence>
<sequence>MHMYSDFILMHKRSMVELFLPFAYSIFMDFEPIGQPIPIMK</sequence>